<name>A0A017T786_9BACT</name>
<evidence type="ECO:0000313" key="2">
    <source>
        <dbReference type="Proteomes" id="UP000019678"/>
    </source>
</evidence>
<dbReference type="EMBL" id="ASRX01000026">
    <property type="protein sequence ID" value="EYF05108.1"/>
    <property type="molecule type" value="Genomic_DNA"/>
</dbReference>
<reference evidence="1 2" key="1">
    <citation type="submission" date="2013-05" db="EMBL/GenBank/DDBJ databases">
        <title>Genome assembly of Chondromyces apiculatus DSM 436.</title>
        <authorList>
            <person name="Sharma G."/>
            <person name="Khatri I."/>
            <person name="Kaur C."/>
            <person name="Mayilraj S."/>
            <person name="Subramanian S."/>
        </authorList>
    </citation>
    <scope>NUCLEOTIDE SEQUENCE [LARGE SCALE GENOMIC DNA]</scope>
    <source>
        <strain evidence="1 2">DSM 436</strain>
    </source>
</reference>
<dbReference type="AlphaFoldDB" id="A0A017T786"/>
<dbReference type="Proteomes" id="UP000019678">
    <property type="component" value="Unassembled WGS sequence"/>
</dbReference>
<gene>
    <name evidence="1" type="ORF">CAP_3471</name>
</gene>
<dbReference type="RefSeq" id="WP_044242669.1">
    <property type="nucleotide sequence ID" value="NZ_ASRX01000026.1"/>
</dbReference>
<accession>A0A017T786</accession>
<evidence type="ECO:0000313" key="1">
    <source>
        <dbReference type="EMBL" id="EYF05108.1"/>
    </source>
</evidence>
<dbReference type="OrthoDB" id="9825638at2"/>
<protein>
    <submittedName>
        <fullName evidence="1">Uncharacterized protein</fullName>
    </submittedName>
</protein>
<organism evidence="1 2">
    <name type="scientific">Chondromyces apiculatus DSM 436</name>
    <dbReference type="NCBI Taxonomy" id="1192034"/>
    <lineage>
        <taxon>Bacteria</taxon>
        <taxon>Pseudomonadati</taxon>
        <taxon>Myxococcota</taxon>
        <taxon>Polyangia</taxon>
        <taxon>Polyangiales</taxon>
        <taxon>Polyangiaceae</taxon>
        <taxon>Chondromyces</taxon>
    </lineage>
</organism>
<sequence>MLIPSEHTPVSRSFAPFFAASGASADSEARRLVDAARTMLDGDDPDGAIEHAWYAVDGSARAALDLVAAGSLPLATIEVAAGLTGVARPKDYGVKGMWLLGRELMGLSRRREELGLLGEDALEMIASMEAACGPAAARELRERFVKAGREERALTQGSEASEARGEREVSAAVPDERVVVAHRIAALGAGGSSRADLAEARPLLWDGGELGAAGGSGEGGREGGLGAGLRAGGGGGGGGVRVGSVGSAGEVWEALGMAFDVVGAGSMASLDRLGALVEGCPGSPSLLWLDEIASRLVREPERAARRAEALDALLASGAFGKNAPSLAISVGVGRKRLREHEARAHEAWVQLSAMQCPELPGGPAVEGVPREMDKTLDEIAHALVLGFRELYGLELLRDALPRLESVLAAGPEDAG</sequence>
<comment type="caution">
    <text evidence="1">The sequence shown here is derived from an EMBL/GenBank/DDBJ whole genome shotgun (WGS) entry which is preliminary data.</text>
</comment>
<keyword evidence="2" id="KW-1185">Reference proteome</keyword>
<proteinExistence type="predicted"/>